<accession>A0A6G8JHC1</accession>
<protein>
    <recommendedName>
        <fullName evidence="3">Bacteriophage protein</fullName>
    </recommendedName>
</protein>
<evidence type="ECO:0000313" key="1">
    <source>
        <dbReference type="EMBL" id="QIM66511.1"/>
    </source>
</evidence>
<dbReference type="Gene3D" id="1.10.3230.30">
    <property type="entry name" value="Phage gp6-like head-tail connector protein"/>
    <property type="match status" value="1"/>
</dbReference>
<dbReference type="KEGG" id="mgra:A4G16_03530"/>
<reference evidence="1 2" key="1">
    <citation type="submission" date="2016-03" db="EMBL/GenBank/DDBJ databases">
        <authorList>
            <person name="Bojesen A.M."/>
            <person name="Planet P."/>
            <person name="Hansen M.J."/>
        </authorList>
    </citation>
    <scope>NUCLEOTIDE SEQUENCE [LARGE SCALE GENOMIC DNA]</scope>
    <source>
        <strain evidence="1 2">B 234/94</strain>
    </source>
</reference>
<evidence type="ECO:0000313" key="2">
    <source>
        <dbReference type="Proteomes" id="UP000501366"/>
    </source>
</evidence>
<evidence type="ECO:0008006" key="3">
    <source>
        <dbReference type="Google" id="ProtNLM"/>
    </source>
</evidence>
<dbReference type="NCBIfam" id="TIGR01560">
    <property type="entry name" value="put_DNA_pack"/>
    <property type="match status" value="1"/>
</dbReference>
<gene>
    <name evidence="1" type="ORF">A4G16_03530</name>
</gene>
<dbReference type="RefSeq" id="WP_165888728.1">
    <property type="nucleotide sequence ID" value="NZ_CP015030.1"/>
</dbReference>
<dbReference type="CDD" id="cd08054">
    <property type="entry name" value="gp6"/>
    <property type="match status" value="1"/>
</dbReference>
<dbReference type="InterPro" id="IPR021146">
    <property type="entry name" value="Phage_gp6-like_head-tail"/>
</dbReference>
<dbReference type="Pfam" id="PF05135">
    <property type="entry name" value="Phage_connect_1"/>
    <property type="match status" value="1"/>
</dbReference>
<dbReference type="AlphaFoldDB" id="A0A6G8JHC1"/>
<name>A0A6G8JHC1_9PAST</name>
<proteinExistence type="predicted"/>
<dbReference type="InterPro" id="IPR006450">
    <property type="entry name" value="Phage_HK97_gp6-like"/>
</dbReference>
<dbReference type="Proteomes" id="UP000501366">
    <property type="component" value="Chromosome"/>
</dbReference>
<sequence>MAKPEIDLDVIKQHLRIDHDLDDDLLEEYAETALEVAQQHIGKVFGSDNTSETIKFTKSIKVGCLMYIGHLYANREMTSESMAIMRVIPMSVESLWNPYREPAIY</sequence>
<dbReference type="EMBL" id="CP015030">
    <property type="protein sequence ID" value="QIM66511.1"/>
    <property type="molecule type" value="Genomic_DNA"/>
</dbReference>
<organism evidence="1 2">
    <name type="scientific">Mannheimia granulomatis</name>
    <dbReference type="NCBI Taxonomy" id="85402"/>
    <lineage>
        <taxon>Bacteria</taxon>
        <taxon>Pseudomonadati</taxon>
        <taxon>Pseudomonadota</taxon>
        <taxon>Gammaproteobacteria</taxon>
        <taxon>Pasteurellales</taxon>
        <taxon>Pasteurellaceae</taxon>
        <taxon>Mannheimia</taxon>
    </lineage>
</organism>